<protein>
    <submittedName>
        <fullName evidence="1">Uncharacterized protein</fullName>
    </submittedName>
</protein>
<keyword evidence="2" id="KW-1185">Reference proteome</keyword>
<evidence type="ECO:0000313" key="1">
    <source>
        <dbReference type="EMBL" id="CAK0856731.1"/>
    </source>
</evidence>
<reference evidence="1" key="1">
    <citation type="submission" date="2023-10" db="EMBL/GenBank/DDBJ databases">
        <authorList>
            <person name="Chen Y."/>
            <person name="Shah S."/>
            <person name="Dougan E. K."/>
            <person name="Thang M."/>
            <person name="Chan C."/>
        </authorList>
    </citation>
    <scope>NUCLEOTIDE SEQUENCE [LARGE SCALE GENOMIC DNA]</scope>
</reference>
<dbReference type="Proteomes" id="UP001189429">
    <property type="component" value="Unassembled WGS sequence"/>
</dbReference>
<comment type="caution">
    <text evidence="1">The sequence shown here is derived from an EMBL/GenBank/DDBJ whole genome shotgun (WGS) entry which is preliminary data.</text>
</comment>
<proteinExistence type="predicted"/>
<evidence type="ECO:0000313" key="2">
    <source>
        <dbReference type="Proteomes" id="UP001189429"/>
    </source>
</evidence>
<name>A0ABN9UBF1_9DINO</name>
<organism evidence="1 2">
    <name type="scientific">Prorocentrum cordatum</name>
    <dbReference type="NCBI Taxonomy" id="2364126"/>
    <lineage>
        <taxon>Eukaryota</taxon>
        <taxon>Sar</taxon>
        <taxon>Alveolata</taxon>
        <taxon>Dinophyceae</taxon>
        <taxon>Prorocentrales</taxon>
        <taxon>Prorocentraceae</taxon>
        <taxon>Prorocentrum</taxon>
    </lineage>
</organism>
<dbReference type="EMBL" id="CAUYUJ010015660">
    <property type="protein sequence ID" value="CAK0856731.1"/>
    <property type="molecule type" value="Genomic_DNA"/>
</dbReference>
<gene>
    <name evidence="1" type="ORF">PCOR1329_LOCUS47021</name>
</gene>
<accession>A0ABN9UBF1</accession>
<sequence length="437" mass="46539">MKHGAQLVGPCARAQGARQCTAPSGAAEPMPRVAFVEQRATARLPHDTLMDAQVLALVRDWRSKPIDMEAATLVSAEINSELGNVAAGVRNADAAGRPNQTTSCLEKFFTKSDWQTSQDPRLSMQPKLKCAGTRMAKLGCSRPSTPTLKRGVSILLVVACDYAVEPHAKKQRCHDLKEVIQSWGNNIKCPMGHVRSYPHNPSDLREDVKNFAYDVDHPVDSPAAVVSACLDASSDSGYAKYSGGKGCKAALKRPAAEKKPGAYETSGPEKAVVDNPPRPEVLLQGCESAVALCNVIAKRSVVNSGHVTPNDLFQCIVGHMQLHYTVYEHTMFKPKAFVQPGALARGHGALPALAAGAEASALAVPRNVARSAYQRIEGVTAEAAKPIPKPPSNKPIYTYKPQMTVAPALGVPVAVPEEKAGLGCTTRVLGLDWFGGG</sequence>